<keyword evidence="10" id="KW-1185">Reference proteome</keyword>
<dbReference type="SUPFAM" id="SSF55874">
    <property type="entry name" value="ATPase domain of HSP90 chaperone/DNA topoisomerase II/histidine kinase"/>
    <property type="match status" value="1"/>
</dbReference>
<dbReference type="InterPro" id="IPR011712">
    <property type="entry name" value="Sig_transdc_His_kin_sub3_dim/P"/>
</dbReference>
<dbReference type="PANTHER" id="PTHR24421">
    <property type="entry name" value="NITRATE/NITRITE SENSOR PROTEIN NARX-RELATED"/>
    <property type="match status" value="1"/>
</dbReference>
<comment type="caution">
    <text evidence="9">The sequence shown here is derived from an EMBL/GenBank/DDBJ whole genome shotgun (WGS) entry which is preliminary data.</text>
</comment>
<evidence type="ECO:0000256" key="1">
    <source>
        <dbReference type="ARBA" id="ARBA00000085"/>
    </source>
</evidence>
<accession>A0ABN8BGR0</accession>
<dbReference type="Gene3D" id="3.30.565.10">
    <property type="entry name" value="Histidine kinase-like ATPase, C-terminal domain"/>
    <property type="match status" value="1"/>
</dbReference>
<protein>
    <recommendedName>
        <fullName evidence="2">histidine kinase</fullName>
        <ecNumber evidence="2">2.7.13.3</ecNumber>
    </recommendedName>
</protein>
<dbReference type="GO" id="GO:0004673">
    <property type="term" value="F:protein histidine kinase activity"/>
    <property type="evidence" value="ECO:0007669"/>
    <property type="project" value="UniProtKB-EC"/>
</dbReference>
<evidence type="ECO:0000313" key="9">
    <source>
        <dbReference type="EMBL" id="CAH0416897.1"/>
    </source>
</evidence>
<feature type="transmembrane region" description="Helical" evidence="6">
    <location>
        <begin position="71"/>
        <end position="99"/>
    </location>
</feature>
<reference evidence="9 10" key="1">
    <citation type="submission" date="2021-11" db="EMBL/GenBank/DDBJ databases">
        <authorList>
            <person name="Depoorter E."/>
        </authorList>
    </citation>
    <scope>NUCLEOTIDE SEQUENCE [LARGE SCALE GENOMIC DNA]</scope>
    <source>
        <strain evidence="9 10">LMG 24289</strain>
    </source>
</reference>
<keyword evidence="5" id="KW-0902">Two-component regulatory system</keyword>
<dbReference type="InterPro" id="IPR050482">
    <property type="entry name" value="Sensor_HK_TwoCompSys"/>
</dbReference>
<dbReference type="EC" id="2.7.13.3" evidence="2"/>
<organism evidence="9 10">
    <name type="scientific">Periweissella fabaria</name>
    <dbReference type="NCBI Taxonomy" id="546157"/>
    <lineage>
        <taxon>Bacteria</taxon>
        <taxon>Bacillati</taxon>
        <taxon>Bacillota</taxon>
        <taxon>Bacilli</taxon>
        <taxon>Lactobacillales</taxon>
        <taxon>Lactobacillaceae</taxon>
        <taxon>Periweissella</taxon>
    </lineage>
</organism>
<evidence type="ECO:0000256" key="6">
    <source>
        <dbReference type="SAM" id="Phobius"/>
    </source>
</evidence>
<feature type="domain" description="DesK/YvfT N-terminal" evidence="8">
    <location>
        <begin position="9"/>
        <end position="157"/>
    </location>
</feature>
<evidence type="ECO:0000313" key="10">
    <source>
        <dbReference type="Proteomes" id="UP000789707"/>
    </source>
</evidence>
<evidence type="ECO:0000256" key="3">
    <source>
        <dbReference type="ARBA" id="ARBA00022679"/>
    </source>
</evidence>
<keyword evidence="6" id="KW-0472">Membrane</keyword>
<keyword evidence="4 9" id="KW-0418">Kinase</keyword>
<feature type="transmembrane region" description="Helical" evidence="6">
    <location>
        <begin position="111"/>
        <end position="131"/>
    </location>
</feature>
<sequence length="386" mass="43915">MQKKLLTRYILFDRTEGALPYFYLLWLIFPISALLNSQAPLSLCWLGWVLLGGFYLSYRKLYQHTGMMQTMLVIQMMIALYFQFVYNVYGMILFSAFIIGSIPITKPQRRALFSIYYGALGLEFIGIGWQVSMQHTWFTNDDIPGLLFLSMFMVAAPVVANSARKSWEKGKYLEQNNARLTDIVKRAEQNRIARELHDTLGQSFSMITVKTELASKLLAKQQTTATQAQLAEIEQMSRENLQLVRNIVRALKQKNIAEVLVEQVANLEQVGIKCQTHTEAISSGWPREQQVLFGAIIQEAVTNIIRHSEASKVDMYFTNLEKSFELKISDNGSKIVDNTTQSNGIKGMYERVNQVAGHLTINSDKYATTITCQLPMEISDDKTVLS</sequence>
<feature type="transmembrane region" description="Helical" evidence="6">
    <location>
        <begin position="143"/>
        <end position="163"/>
    </location>
</feature>
<keyword evidence="6" id="KW-0812">Transmembrane</keyword>
<comment type="catalytic activity">
    <reaction evidence="1">
        <text>ATP + protein L-histidine = ADP + protein N-phospho-L-histidine.</text>
        <dbReference type="EC" id="2.7.13.3"/>
    </reaction>
</comment>
<dbReference type="EMBL" id="CAKKNS010000005">
    <property type="protein sequence ID" value="CAH0416897.1"/>
    <property type="molecule type" value="Genomic_DNA"/>
</dbReference>
<evidence type="ECO:0000256" key="2">
    <source>
        <dbReference type="ARBA" id="ARBA00012438"/>
    </source>
</evidence>
<gene>
    <name evidence="9" type="primary">desK</name>
    <name evidence="9" type="ORF">WFA24289_01213</name>
</gene>
<keyword evidence="6" id="KW-1133">Transmembrane helix</keyword>
<name>A0ABN8BGR0_9LACO</name>
<dbReference type="RefSeq" id="WP_230096937.1">
    <property type="nucleotide sequence ID" value="NZ_CAKKNS010000005.1"/>
</dbReference>
<dbReference type="Proteomes" id="UP000789707">
    <property type="component" value="Unassembled WGS sequence"/>
</dbReference>
<feature type="domain" description="Signal transduction histidine kinase subgroup 3 dimerisation and phosphoacceptor" evidence="7">
    <location>
        <begin position="188"/>
        <end position="253"/>
    </location>
</feature>
<dbReference type="InterPro" id="IPR056374">
    <property type="entry name" value="DesK/YvfT_N"/>
</dbReference>
<evidence type="ECO:0000256" key="4">
    <source>
        <dbReference type="ARBA" id="ARBA00022777"/>
    </source>
</evidence>
<dbReference type="Gene3D" id="1.20.5.1930">
    <property type="match status" value="1"/>
</dbReference>
<keyword evidence="3 9" id="KW-0808">Transferase</keyword>
<proteinExistence type="predicted"/>
<evidence type="ECO:0000259" key="7">
    <source>
        <dbReference type="Pfam" id="PF07730"/>
    </source>
</evidence>
<dbReference type="Pfam" id="PF07730">
    <property type="entry name" value="HisKA_3"/>
    <property type="match status" value="1"/>
</dbReference>
<dbReference type="PANTHER" id="PTHR24421:SF63">
    <property type="entry name" value="SENSOR HISTIDINE KINASE DESK"/>
    <property type="match status" value="1"/>
</dbReference>
<evidence type="ECO:0000256" key="5">
    <source>
        <dbReference type="ARBA" id="ARBA00023012"/>
    </source>
</evidence>
<dbReference type="CDD" id="cd16917">
    <property type="entry name" value="HATPase_UhpB-NarQ-NarX-like"/>
    <property type="match status" value="1"/>
</dbReference>
<dbReference type="InterPro" id="IPR036890">
    <property type="entry name" value="HATPase_C_sf"/>
</dbReference>
<dbReference type="Pfam" id="PF23540">
    <property type="entry name" value="DesK_N"/>
    <property type="match status" value="1"/>
</dbReference>
<evidence type="ECO:0000259" key="8">
    <source>
        <dbReference type="Pfam" id="PF23540"/>
    </source>
</evidence>
<feature type="transmembrane region" description="Helical" evidence="6">
    <location>
        <begin position="21"/>
        <end position="51"/>
    </location>
</feature>